<reference evidence="2 3" key="1">
    <citation type="journal article" date="2012" name="BMC Genomics">
        <title>Comparative genomics of the classical Bordetella subspecies: the evolution and exchange of virulence-associated diversity amongst closely related pathogens.</title>
        <authorList>
            <person name="Park J."/>
            <person name="Zhang Y."/>
            <person name="Buboltz A.M."/>
            <person name="Zhang X."/>
            <person name="Schuster S.C."/>
            <person name="Ahuja U."/>
            <person name="Liu M."/>
            <person name="Miller J.F."/>
            <person name="Sebaihia M."/>
            <person name="Bentley S.D."/>
            <person name="Parkhill J."/>
            <person name="Harvill E.T."/>
        </authorList>
    </citation>
    <scope>NUCLEOTIDE SEQUENCE [LARGE SCALE GENOMIC DNA]</scope>
    <source>
        <strain evidence="2 3">253</strain>
    </source>
</reference>
<proteinExistence type="predicted"/>
<feature type="region of interest" description="Disordered" evidence="1">
    <location>
        <begin position="118"/>
        <end position="145"/>
    </location>
</feature>
<protein>
    <submittedName>
        <fullName evidence="2">Putative exported protein</fullName>
    </submittedName>
</protein>
<dbReference type="OrthoDB" id="414967at2"/>
<evidence type="ECO:0000256" key="1">
    <source>
        <dbReference type="SAM" id="MobiDB-lite"/>
    </source>
</evidence>
<accession>A0A0C6P764</accession>
<dbReference type="InterPro" id="IPR011044">
    <property type="entry name" value="Quino_amine_DH_bsu"/>
</dbReference>
<feature type="compositionally biased region" description="Low complexity" evidence="1">
    <location>
        <begin position="128"/>
        <end position="138"/>
    </location>
</feature>
<dbReference type="Proteomes" id="UP000007564">
    <property type="component" value="Chromosome"/>
</dbReference>
<evidence type="ECO:0000313" key="3">
    <source>
        <dbReference type="Proteomes" id="UP000007564"/>
    </source>
</evidence>
<dbReference type="RefSeq" id="WP_015064765.1">
    <property type="nucleotide sequence ID" value="NC_019382.1"/>
</dbReference>
<organism evidence="2 3">
    <name type="scientific">Bordetella bronchiseptica 253</name>
    <dbReference type="NCBI Taxonomy" id="568707"/>
    <lineage>
        <taxon>Bacteria</taxon>
        <taxon>Pseudomonadati</taxon>
        <taxon>Pseudomonadota</taxon>
        <taxon>Betaproteobacteria</taxon>
        <taxon>Burkholderiales</taxon>
        <taxon>Alcaligenaceae</taxon>
        <taxon>Bordetella</taxon>
    </lineage>
</organism>
<dbReference type="SUPFAM" id="SSF50969">
    <property type="entry name" value="YVTN repeat-like/Quinoprotein amine dehydrogenase"/>
    <property type="match status" value="2"/>
</dbReference>
<evidence type="ECO:0000313" key="2">
    <source>
        <dbReference type="EMBL" id="CCJ55353.1"/>
    </source>
</evidence>
<sequence>MCPEFQRKAAGAPRMGAMLARCVLTAALALQAAAAARAVEIEIGVASRGVVDGLEFVQFSADERTMATTHWGNVVHLWDLKTLRVRSSVSVANRDFDFDLSPDGRALAVWNEEGKGEIERYDTDNGQPARALPAPRLPQGESRRGRSLVYRDDGTLEFVSHGWIGGHARKAYLLAVPAGQPRAAETPLPALVNSVAFRKSAVMDQGRLLLAGVDGADDELAIMDIASGRMLAREPGFRIASYAADARRAVFVEADGKQRILAFDFSSRSLSTLPRWTGSGKFQPYRFVAGTRFLVLAPDEPDASTRRAAPGIYDLQTRRLHRLPPDADPGSIDVWGATASYVLCNPDHTACQAEVADLAISRKLGTFAVQPSADFRTWISPSGSMVVVGGADDGTMKVWSVKEQRVIGPN</sequence>
<dbReference type="Gene3D" id="2.130.10.10">
    <property type="entry name" value="YVTN repeat-like/Quinoprotein amine dehydrogenase"/>
    <property type="match status" value="1"/>
</dbReference>
<dbReference type="KEGG" id="bbh:BN112_3439"/>
<dbReference type="HOGENOM" id="CLU_670260_0_0_4"/>
<gene>
    <name evidence="2" type="ORF">BN112_3439</name>
</gene>
<dbReference type="EMBL" id="HE965806">
    <property type="protein sequence ID" value="CCJ55353.1"/>
    <property type="molecule type" value="Genomic_DNA"/>
</dbReference>
<dbReference type="InterPro" id="IPR015943">
    <property type="entry name" value="WD40/YVTN_repeat-like_dom_sf"/>
</dbReference>
<name>A0A0C6P764_BORBO</name>
<dbReference type="AlphaFoldDB" id="A0A0C6P764"/>